<evidence type="ECO:0000313" key="3">
    <source>
        <dbReference type="EMBL" id="JAT46340.1"/>
    </source>
</evidence>
<name>A0A1D1XVD4_9ARAE</name>
<dbReference type="EMBL" id="GDJX01021596">
    <property type="protein sequence ID" value="JAT46340.1"/>
    <property type="molecule type" value="Transcribed_RNA"/>
</dbReference>
<evidence type="ECO:0000259" key="2">
    <source>
        <dbReference type="Pfam" id="PF08729"/>
    </source>
</evidence>
<dbReference type="InterPro" id="IPR014840">
    <property type="entry name" value="HRD"/>
</dbReference>
<feature type="domain" description="Hpc2-related" evidence="2">
    <location>
        <begin position="139"/>
        <end position="181"/>
    </location>
</feature>
<dbReference type="PANTHER" id="PTHR21669">
    <property type="entry name" value="CAPZ-INTERACTING PROTEIN AND RELATED PROTEINS"/>
    <property type="match status" value="1"/>
</dbReference>
<feature type="region of interest" description="Disordered" evidence="1">
    <location>
        <begin position="1"/>
        <end position="55"/>
    </location>
</feature>
<dbReference type="GO" id="GO:0006325">
    <property type="term" value="P:chromatin organization"/>
    <property type="evidence" value="ECO:0007669"/>
    <property type="project" value="TreeGrafter"/>
</dbReference>
<proteinExistence type="predicted"/>
<evidence type="ECO:0000256" key="1">
    <source>
        <dbReference type="SAM" id="MobiDB-lite"/>
    </source>
</evidence>
<feature type="compositionally biased region" description="Low complexity" evidence="1">
    <location>
        <begin position="772"/>
        <end position="783"/>
    </location>
</feature>
<reference evidence="3" key="1">
    <citation type="submission" date="2015-07" db="EMBL/GenBank/DDBJ databases">
        <title>Transcriptome Assembly of Anthurium amnicola.</title>
        <authorList>
            <person name="Suzuki J."/>
        </authorList>
    </citation>
    <scope>NUCLEOTIDE SEQUENCE</scope>
</reference>
<dbReference type="AlphaFoldDB" id="A0A1D1XVD4"/>
<sequence length="783" mass="86445">MEEEKGGATSSARPSSSFPPPGTPPVASSSAHVPKEAVAGPLTTQRQRFSVELRPGETTIVSWRKLVREYNKGHGEPPAPSGANPALASRIATPAAVQPVETGTEEAQPPPNRFSAVIEKIERLYMGKESSDEEELGDVPDDDQYDTEDSFIDDTELNEYFEVEKSATKHNGFFVNRGMLERVEPSLSPDVAPKKRRRKDSTTIPSEKHVGHAVNDLVNLGNVRMKAAARSGPLVGKRSSSPSRILSPFVEHNQEGKILKNVPITSAGICRKKSADPTTRLDSLPSVKKQNKDISASCLDEKDVESQKVGSSQSRESAKKLRTSDESFGAFNLPSLEKSVSFQAEPQPKLNKENEVELPNKSQRQKNGISDLPDLNTPSNIYPSQGARSSRVKEGSGVVRPKGTTLERAIRDLERIVAESRPPHVDIQESDASSLAIKKRLPQEVKQKLAKVARLAASQGKVKEEDLIDRLMGIVGHLVQRKTLKRNLREMVELGISAKQIKADRFQQIKKEVVEMIKTRVVHSKIKVPEQHGGSSDDFQEVSNGGKIALEAKYSMDDALEDKICDLYDLYVEGMDEDKGPQMRKLYAELAELWPNGSMDNVGIKHAVYRAKERKRALYRQQKHLNGERIKRKKMQVAVRMEDNITLGLQARALQDRPDSTGQVLSSSDKAITNQFLPPSGRMTEQIPSCKASSHHGKNLSRVTGDGIMVPDEGIKFDAATLKKKLKRKSEFVSGEIHVHPGKHTSCLGKEKQKVQKHSANSIVRDPHELTPQSSLPGSQQPS</sequence>
<feature type="region of interest" description="Disordered" evidence="1">
    <location>
        <begin position="740"/>
        <end position="783"/>
    </location>
</feature>
<accession>A0A1D1XVD4</accession>
<feature type="region of interest" description="Disordered" evidence="1">
    <location>
        <begin position="673"/>
        <end position="705"/>
    </location>
</feature>
<feature type="compositionally biased region" description="Acidic residues" evidence="1">
    <location>
        <begin position="131"/>
        <end position="149"/>
    </location>
</feature>
<organism evidence="3">
    <name type="scientific">Anthurium amnicola</name>
    <dbReference type="NCBI Taxonomy" id="1678845"/>
    <lineage>
        <taxon>Eukaryota</taxon>
        <taxon>Viridiplantae</taxon>
        <taxon>Streptophyta</taxon>
        <taxon>Embryophyta</taxon>
        <taxon>Tracheophyta</taxon>
        <taxon>Spermatophyta</taxon>
        <taxon>Magnoliopsida</taxon>
        <taxon>Liliopsida</taxon>
        <taxon>Araceae</taxon>
        <taxon>Pothoideae</taxon>
        <taxon>Potheae</taxon>
        <taxon>Anthurium</taxon>
    </lineage>
</organism>
<dbReference type="GO" id="GO:0005634">
    <property type="term" value="C:nucleus"/>
    <property type="evidence" value="ECO:0007669"/>
    <property type="project" value="TreeGrafter"/>
</dbReference>
<feature type="compositionally biased region" description="Polar residues" evidence="1">
    <location>
        <begin position="376"/>
        <end position="388"/>
    </location>
</feature>
<feature type="region of interest" description="Disordered" evidence="1">
    <location>
        <begin position="339"/>
        <end position="398"/>
    </location>
</feature>
<dbReference type="PANTHER" id="PTHR21669:SF28">
    <property type="entry name" value="YEMANUCLEIN"/>
    <property type="match status" value="1"/>
</dbReference>
<gene>
    <name evidence="3" type="primary">UBN1_0</name>
    <name evidence="3" type="ORF">g.83870</name>
</gene>
<dbReference type="Pfam" id="PF08729">
    <property type="entry name" value="HUN"/>
    <property type="match status" value="1"/>
</dbReference>
<protein>
    <submittedName>
        <fullName evidence="3">Ubinuclein-1</fullName>
    </submittedName>
</protein>
<feature type="region of interest" description="Disordered" evidence="1">
    <location>
        <begin position="274"/>
        <end position="323"/>
    </location>
</feature>
<feature type="region of interest" description="Disordered" evidence="1">
    <location>
        <begin position="126"/>
        <end position="149"/>
    </location>
</feature>